<dbReference type="RefSeq" id="WP_119360917.1">
    <property type="nucleotide sequence ID" value="NZ_QWKZ01000098.1"/>
</dbReference>
<reference evidence="2 3" key="1">
    <citation type="submission" date="2018-08" db="EMBL/GenBank/DDBJ databases">
        <title>Meiothermus luteus KCTC 52599 genome sequencing project.</title>
        <authorList>
            <person name="Da Costa M.S."/>
            <person name="Albuquerque L."/>
            <person name="Raposo P."/>
            <person name="Froufe H.J.C."/>
            <person name="Barroso C.S."/>
            <person name="Egas C."/>
        </authorList>
    </citation>
    <scope>NUCLEOTIDE SEQUENCE [LARGE SCALE GENOMIC DNA]</scope>
    <source>
        <strain evidence="2 3">KCTC 52599</strain>
    </source>
</reference>
<evidence type="ECO:0000313" key="3">
    <source>
        <dbReference type="Proteomes" id="UP000265800"/>
    </source>
</evidence>
<dbReference type="PROSITE" id="PS51186">
    <property type="entry name" value="GNAT"/>
    <property type="match status" value="1"/>
</dbReference>
<dbReference type="InterPro" id="IPR016181">
    <property type="entry name" value="Acyl_CoA_acyltransferase"/>
</dbReference>
<keyword evidence="2" id="KW-0808">Transferase</keyword>
<name>A0A399EEK1_9DEIN</name>
<evidence type="ECO:0000259" key="1">
    <source>
        <dbReference type="PROSITE" id="PS51186"/>
    </source>
</evidence>
<proteinExistence type="predicted"/>
<evidence type="ECO:0000313" key="2">
    <source>
        <dbReference type="EMBL" id="RIH82755.1"/>
    </source>
</evidence>
<accession>A0A399EEK1</accession>
<dbReference type="CDD" id="cd04301">
    <property type="entry name" value="NAT_SF"/>
    <property type="match status" value="1"/>
</dbReference>
<organism evidence="2 3">
    <name type="scientific">Meiothermus luteus</name>
    <dbReference type="NCBI Taxonomy" id="2026184"/>
    <lineage>
        <taxon>Bacteria</taxon>
        <taxon>Thermotogati</taxon>
        <taxon>Deinococcota</taxon>
        <taxon>Deinococci</taxon>
        <taxon>Thermales</taxon>
        <taxon>Thermaceae</taxon>
        <taxon>Meiothermus</taxon>
    </lineage>
</organism>
<dbReference type="Proteomes" id="UP000265800">
    <property type="component" value="Unassembled WGS sequence"/>
</dbReference>
<dbReference type="Pfam" id="PF00583">
    <property type="entry name" value="Acetyltransf_1"/>
    <property type="match status" value="1"/>
</dbReference>
<protein>
    <submittedName>
        <fullName evidence="2">Ribosomal-protein-alanine acetyltransferase</fullName>
    </submittedName>
</protein>
<gene>
    <name evidence="2" type="ORF">Mlute_02392</name>
</gene>
<comment type="caution">
    <text evidence="2">The sequence shown here is derived from an EMBL/GenBank/DDBJ whole genome shotgun (WGS) entry which is preliminary data.</text>
</comment>
<dbReference type="AlphaFoldDB" id="A0A399EEK1"/>
<dbReference type="Gene3D" id="3.40.630.30">
    <property type="match status" value="1"/>
</dbReference>
<sequence length="157" mass="17845">MKVSVQLDFLPVTPDLAPAVHNLYLSCPTYIALIGGEIPSLNDIERELETLRHDTRRQAVLLRQGEQVVGFLDYKVAHPDLHSATISLLLIEESLQGKGLGKAAVERLEALLRGRMERLYAVVYGHNEQAKRFWERVGFEHLRDSGPNLSWYLKSLR</sequence>
<dbReference type="GO" id="GO:0016747">
    <property type="term" value="F:acyltransferase activity, transferring groups other than amino-acyl groups"/>
    <property type="evidence" value="ECO:0007669"/>
    <property type="project" value="InterPro"/>
</dbReference>
<dbReference type="OrthoDB" id="9782266at2"/>
<dbReference type="EMBL" id="QWKZ01000098">
    <property type="protein sequence ID" value="RIH82755.1"/>
    <property type="molecule type" value="Genomic_DNA"/>
</dbReference>
<dbReference type="SUPFAM" id="SSF55729">
    <property type="entry name" value="Acyl-CoA N-acyltransferases (Nat)"/>
    <property type="match status" value="1"/>
</dbReference>
<feature type="domain" description="N-acetyltransferase" evidence="1">
    <location>
        <begin position="7"/>
        <end position="157"/>
    </location>
</feature>
<dbReference type="InterPro" id="IPR000182">
    <property type="entry name" value="GNAT_dom"/>
</dbReference>
<keyword evidence="3" id="KW-1185">Reference proteome</keyword>